<comment type="caution">
    <text evidence="1">The sequence shown here is derived from an EMBL/GenBank/DDBJ whole genome shotgun (WGS) entry which is preliminary data.</text>
</comment>
<accession>T0GEM4</accession>
<keyword evidence="2" id="KW-1185">Reference proteome</keyword>
<proteinExistence type="predicted"/>
<protein>
    <submittedName>
        <fullName evidence="1">Uncharacterized protein</fullName>
    </submittedName>
</protein>
<evidence type="ECO:0000313" key="1">
    <source>
        <dbReference type="EMBL" id="EQB02201.1"/>
    </source>
</evidence>
<dbReference type="Proteomes" id="UP000015524">
    <property type="component" value="Unassembled WGS sequence"/>
</dbReference>
<sequence length="43" mass="4666">MFSIAAIIMVTIERHLDGVISPICLKREILVAGALELLIAPSF</sequence>
<dbReference type="EMBL" id="ATIB01000050">
    <property type="protein sequence ID" value="EQB02201.1"/>
    <property type="molecule type" value="Genomic_DNA"/>
</dbReference>
<gene>
    <name evidence="1" type="ORF">L485_09305</name>
</gene>
<name>T0GEM4_9SPHN</name>
<reference evidence="1 2" key="1">
    <citation type="journal article" date="2013" name="Genome Announc.">
        <title>Draft Genome Sequence of a Hexachlorocyclohexane-Degrading Bacterium, Sphingobium baderi Strain LL03T.</title>
        <authorList>
            <person name="Kaur J."/>
            <person name="Verma H."/>
            <person name="Tripathi C."/>
            <person name="Khurana J.P."/>
            <person name="Lal R."/>
        </authorList>
    </citation>
    <scope>NUCLEOTIDE SEQUENCE [LARGE SCALE GENOMIC DNA]</scope>
    <source>
        <strain evidence="1 2">LL03</strain>
    </source>
</reference>
<evidence type="ECO:0000313" key="2">
    <source>
        <dbReference type="Proteomes" id="UP000015524"/>
    </source>
</evidence>
<organism evidence="1 2">
    <name type="scientific">Sphingobium baderi LL03</name>
    <dbReference type="NCBI Taxonomy" id="1114964"/>
    <lineage>
        <taxon>Bacteria</taxon>
        <taxon>Pseudomonadati</taxon>
        <taxon>Pseudomonadota</taxon>
        <taxon>Alphaproteobacteria</taxon>
        <taxon>Sphingomonadales</taxon>
        <taxon>Sphingomonadaceae</taxon>
        <taxon>Sphingobium</taxon>
    </lineage>
</organism>
<dbReference type="AlphaFoldDB" id="T0GEM4"/>